<dbReference type="GO" id="GO:0006817">
    <property type="term" value="P:phosphate ion transport"/>
    <property type="evidence" value="ECO:0007669"/>
    <property type="project" value="UniProtKB-KW"/>
</dbReference>
<dbReference type="PIRSF" id="PIRSF003107">
    <property type="entry name" value="PhoU"/>
    <property type="match status" value="1"/>
</dbReference>
<dbReference type="RefSeq" id="WP_140923491.1">
    <property type="nucleotide sequence ID" value="NZ_QUBF01000001.1"/>
</dbReference>
<accession>A0A9Q8MUK9</accession>
<evidence type="ECO:0000259" key="8">
    <source>
        <dbReference type="Pfam" id="PF01895"/>
    </source>
</evidence>
<protein>
    <recommendedName>
        <fullName evidence="7">Phosphate-specific transport system accessory protein PhoU</fullName>
    </recommendedName>
</protein>
<dbReference type="EMBL" id="QUBG01000001">
    <property type="protein sequence ID" value="TPR45960.1"/>
    <property type="molecule type" value="Genomic_DNA"/>
</dbReference>
<feature type="domain" description="PhoU" evidence="8">
    <location>
        <begin position="18"/>
        <end position="103"/>
    </location>
</feature>
<sequence>MNDSFLKELKKLQRTYMKMGITVSDQIYQSIKSFTDNDQKLARKIVEKDTKVNDEEVDLEKKSLNLIALKQPVANNFRAIISLLKASSDLERIGDHASTIARETLRLKTENRMPDVNASISQMSLKIRGMLESSLDAYVHEDEQAARLIAEEDLLIDKKFVLAKNIIIADIEKDNNKIELVSSYLMVVRLLERIGDHIVNLSEWIVYNSTGKIVELNPGKIEPDLIAEEIKKDIK</sequence>
<dbReference type="GO" id="GO:0030643">
    <property type="term" value="P:intracellular phosphate ion homeostasis"/>
    <property type="evidence" value="ECO:0007669"/>
    <property type="project" value="InterPro"/>
</dbReference>
<dbReference type="GeneID" id="58107524"/>
<evidence type="ECO:0000256" key="3">
    <source>
        <dbReference type="ARBA" id="ARBA00011738"/>
    </source>
</evidence>
<evidence type="ECO:0000256" key="5">
    <source>
        <dbReference type="ARBA" id="ARBA00022490"/>
    </source>
</evidence>
<organism evidence="9 10">
    <name type="scientific">Apilactobacillus micheneri</name>
    <dbReference type="NCBI Taxonomy" id="1899430"/>
    <lineage>
        <taxon>Bacteria</taxon>
        <taxon>Bacillati</taxon>
        <taxon>Bacillota</taxon>
        <taxon>Bacilli</taxon>
        <taxon>Lactobacillales</taxon>
        <taxon>Lactobacillaceae</taxon>
        <taxon>Apilactobacillus</taxon>
    </lineage>
</organism>
<keyword evidence="5 7" id="KW-0963">Cytoplasm</keyword>
<dbReference type="GO" id="GO:0045936">
    <property type="term" value="P:negative regulation of phosphate metabolic process"/>
    <property type="evidence" value="ECO:0007669"/>
    <property type="project" value="InterPro"/>
</dbReference>
<comment type="caution">
    <text evidence="9">The sequence shown here is derived from an EMBL/GenBank/DDBJ whole genome shotgun (WGS) entry which is preliminary data.</text>
</comment>
<comment type="subunit">
    <text evidence="3 7">Homodimer.</text>
</comment>
<dbReference type="SUPFAM" id="SSF109755">
    <property type="entry name" value="PhoU-like"/>
    <property type="match status" value="1"/>
</dbReference>
<dbReference type="NCBIfam" id="TIGR02135">
    <property type="entry name" value="phoU_full"/>
    <property type="match status" value="1"/>
</dbReference>
<dbReference type="PANTHER" id="PTHR42930:SF3">
    <property type="entry name" value="PHOSPHATE-SPECIFIC TRANSPORT SYSTEM ACCESSORY PROTEIN PHOU"/>
    <property type="match status" value="1"/>
</dbReference>
<dbReference type="Proteomes" id="UP000784700">
    <property type="component" value="Unassembled WGS sequence"/>
</dbReference>
<gene>
    <name evidence="9" type="primary">phoU</name>
    <name evidence="9" type="ORF">DY130_00110</name>
</gene>
<keyword evidence="6 7" id="KW-0592">Phosphate transport</keyword>
<dbReference type="GO" id="GO:0005737">
    <property type="term" value="C:cytoplasm"/>
    <property type="evidence" value="ECO:0007669"/>
    <property type="project" value="UniProtKB-SubCell"/>
</dbReference>
<evidence type="ECO:0000256" key="6">
    <source>
        <dbReference type="ARBA" id="ARBA00022592"/>
    </source>
</evidence>
<evidence type="ECO:0000256" key="7">
    <source>
        <dbReference type="PIRNR" id="PIRNR003107"/>
    </source>
</evidence>
<dbReference type="InterPro" id="IPR028366">
    <property type="entry name" value="PhoU"/>
</dbReference>
<evidence type="ECO:0000256" key="2">
    <source>
        <dbReference type="ARBA" id="ARBA00008107"/>
    </source>
</evidence>
<evidence type="ECO:0000313" key="9">
    <source>
        <dbReference type="EMBL" id="TPR45960.1"/>
    </source>
</evidence>
<dbReference type="PANTHER" id="PTHR42930">
    <property type="entry name" value="PHOSPHATE-SPECIFIC TRANSPORT SYSTEM ACCESSORY PROTEIN PHOU"/>
    <property type="match status" value="1"/>
</dbReference>
<evidence type="ECO:0000256" key="4">
    <source>
        <dbReference type="ARBA" id="ARBA00022448"/>
    </source>
</evidence>
<dbReference type="Gene3D" id="1.20.58.220">
    <property type="entry name" value="Phosphate transport system protein phou homolog 2, domain 2"/>
    <property type="match status" value="1"/>
</dbReference>
<dbReference type="FunFam" id="1.20.58.220:FF:000004">
    <property type="entry name" value="Phosphate-specific transport system accessory protein PhoU"/>
    <property type="match status" value="1"/>
</dbReference>
<evidence type="ECO:0000256" key="1">
    <source>
        <dbReference type="ARBA" id="ARBA00004496"/>
    </source>
</evidence>
<dbReference type="InterPro" id="IPR038078">
    <property type="entry name" value="PhoU-like_sf"/>
</dbReference>
<feature type="domain" description="PhoU" evidence="8">
    <location>
        <begin position="120"/>
        <end position="205"/>
    </location>
</feature>
<dbReference type="AlphaFoldDB" id="A0A9Q8MUK9"/>
<comment type="function">
    <text evidence="7">Plays a role in the regulation of phosphate uptake.</text>
</comment>
<dbReference type="Pfam" id="PF01895">
    <property type="entry name" value="PhoU"/>
    <property type="match status" value="2"/>
</dbReference>
<name>A0A9Q8MUK9_9LACO</name>
<reference evidence="9" key="1">
    <citation type="submission" date="2018-08" db="EMBL/GenBank/DDBJ databases">
        <title>Comparative genomics of wild bee and flower associated Lactobacillus reveals potential adaptation to the bee host.</title>
        <authorList>
            <person name="Vuong H.Q."/>
            <person name="Mcfrederick Q.S."/>
        </authorList>
    </citation>
    <scope>NUCLEOTIDE SEQUENCE</scope>
    <source>
        <strain evidence="9">HV_63</strain>
    </source>
</reference>
<comment type="similarity">
    <text evidence="2 7">Belongs to the PhoU family.</text>
</comment>
<evidence type="ECO:0000313" key="10">
    <source>
        <dbReference type="Proteomes" id="UP000784700"/>
    </source>
</evidence>
<proteinExistence type="inferred from homology"/>
<keyword evidence="4 7" id="KW-0813">Transport</keyword>
<comment type="subcellular location">
    <subcellularLocation>
        <location evidence="1 7">Cytoplasm</location>
    </subcellularLocation>
</comment>
<dbReference type="InterPro" id="IPR026022">
    <property type="entry name" value="PhoU_dom"/>
</dbReference>